<comment type="similarity">
    <text evidence="2">Belongs to the CSL4 family.</text>
</comment>
<evidence type="ECO:0000256" key="2">
    <source>
        <dbReference type="HAMAP-Rule" id="MF_00975"/>
    </source>
</evidence>
<dbReference type="Gene3D" id="2.40.50.140">
    <property type="entry name" value="Nucleic acid-binding proteins"/>
    <property type="match status" value="1"/>
</dbReference>
<dbReference type="InterPro" id="IPR039771">
    <property type="entry name" value="Csl4"/>
</dbReference>
<dbReference type="SUPFAM" id="SSF110324">
    <property type="entry name" value="Ribosomal L27 protein-like"/>
    <property type="match status" value="1"/>
</dbReference>
<keyword evidence="2" id="KW-0479">Metal-binding</keyword>
<dbReference type="PANTHER" id="PTHR12686:SF8">
    <property type="entry name" value="EXOSOME COMPLEX COMPONENT CSL4"/>
    <property type="match status" value="1"/>
</dbReference>
<dbReference type="GO" id="GO:0006396">
    <property type="term" value="P:RNA processing"/>
    <property type="evidence" value="ECO:0007669"/>
    <property type="project" value="InterPro"/>
</dbReference>
<dbReference type="Gene3D" id="2.40.50.100">
    <property type="match status" value="1"/>
</dbReference>
<dbReference type="Gene3D" id="2.20.70.10">
    <property type="match status" value="1"/>
</dbReference>
<dbReference type="HAMAP" id="MF_00975">
    <property type="entry name" value="Exosome_Csl4"/>
    <property type="match status" value="1"/>
</dbReference>
<sequence length="201" mass="21981">MVPGDVVAVEEEYSEGQNVYVDYDTGVLRVASVGKLKLDNINKVAEVIPARRLKSPKKGATVLGLVTQVRENLAFVDIYGEVALEPRPGRFIEYSGVLDGVITPDSVGADRVDDVMNFVRPNDIILARVMSTISPYLLSLKGPQLGVIYALCSRCGEVLTLEGGSLKCPACGNVENRKLSTFAGSKLIRLDIRRLILRRFQ</sequence>
<keyword evidence="1 2" id="KW-0271">Exosome</keyword>
<dbReference type="eggNOG" id="arCOG00676">
    <property type="taxonomic scope" value="Archaea"/>
</dbReference>
<dbReference type="GO" id="GO:0008270">
    <property type="term" value="F:zinc ion binding"/>
    <property type="evidence" value="ECO:0007669"/>
    <property type="project" value="UniProtKB-UniRule"/>
</dbReference>
<dbReference type="InterPro" id="IPR012340">
    <property type="entry name" value="NA-bd_OB-fold"/>
</dbReference>
<dbReference type="PANTHER" id="PTHR12686">
    <property type="entry name" value="3'-5' EXORIBONUCLEASE CSL4-RELATED"/>
    <property type="match status" value="1"/>
</dbReference>
<evidence type="ECO:0000313" key="3">
    <source>
        <dbReference type="EMBL" id="ADL19600.1"/>
    </source>
</evidence>
<proteinExistence type="inferred from homology"/>
<organism evidence="3 4">
    <name type="scientific">Acidilobus saccharovorans (strain DSM 16705 / JCM 18335 / VKM B-2471 / 345-15)</name>
    <dbReference type="NCBI Taxonomy" id="666510"/>
    <lineage>
        <taxon>Archaea</taxon>
        <taxon>Thermoproteota</taxon>
        <taxon>Thermoprotei</taxon>
        <taxon>Acidilobales</taxon>
        <taxon>Acidilobaceae</taxon>
        <taxon>Acidilobus</taxon>
    </lineage>
</organism>
<keyword evidence="2" id="KW-0862">Zinc</keyword>
<dbReference type="HOGENOM" id="CLU_067135_1_1_2"/>
<dbReference type="SUPFAM" id="SSF50249">
    <property type="entry name" value="Nucleic acid-binding proteins"/>
    <property type="match status" value="1"/>
</dbReference>
<keyword evidence="4" id="KW-1185">Reference proteome</keyword>
<dbReference type="EMBL" id="CP001742">
    <property type="protein sequence ID" value="ADL19600.1"/>
    <property type="molecule type" value="Genomic_DNA"/>
</dbReference>
<comment type="function">
    <text evidence="2">Non-catalytic component of the exosome, which is a complex involved in RNA degradation. Increases the RNA binding and the efficiency of RNA degradation. Helpful for the interaction of the exosome with A-poor RNAs.</text>
</comment>
<keyword evidence="2" id="KW-0963">Cytoplasm</keyword>
<accession>D9Q2R2</accession>
<feature type="binding site" evidence="2">
    <location>
        <position position="168"/>
    </location>
    <ligand>
        <name>Zn(2+)</name>
        <dbReference type="ChEBI" id="CHEBI:29105"/>
    </ligand>
</feature>
<protein>
    <recommendedName>
        <fullName evidence="2">Exosome complex component Csl4</fullName>
    </recommendedName>
</protein>
<dbReference type="InParanoid" id="D9Q2R2"/>
<comment type="subunit">
    <text evidence="2">Component of the archaeal exosome complex. Forms a trimer of Rrp4 and/or Csl4 subunits. The trimer associates with an hexameric ring-like arrangement composed of 3 Rrp41-Rrp42 heterodimers. Interacts with DnaG.</text>
</comment>
<feature type="binding site" evidence="2">
    <location>
        <position position="152"/>
    </location>
    <ligand>
        <name>Zn(2+)</name>
        <dbReference type="ChEBI" id="CHEBI:29105"/>
    </ligand>
</feature>
<dbReference type="STRING" id="666510.ASAC_1195"/>
<evidence type="ECO:0000313" key="4">
    <source>
        <dbReference type="Proteomes" id="UP000000346"/>
    </source>
</evidence>
<dbReference type="InterPro" id="IPR030850">
    <property type="entry name" value="Exosome_Csl4_arc"/>
</dbReference>
<dbReference type="GO" id="GO:0005737">
    <property type="term" value="C:cytoplasm"/>
    <property type="evidence" value="ECO:0007669"/>
    <property type="project" value="UniProtKB-SubCell"/>
</dbReference>
<dbReference type="GO" id="GO:0000178">
    <property type="term" value="C:exosome (RNase complex)"/>
    <property type="evidence" value="ECO:0007669"/>
    <property type="project" value="UniProtKB-KW"/>
</dbReference>
<dbReference type="GO" id="GO:0006401">
    <property type="term" value="P:RNA catabolic process"/>
    <property type="evidence" value="ECO:0007669"/>
    <property type="project" value="UniProtKB-UniRule"/>
</dbReference>
<reference evidence="3 4" key="1">
    <citation type="journal article" date="2010" name="Appl. Environ. Microbiol.">
        <title>The genome sequence of the crenarchaeon Acidilobus saccharovorans supports a new order, Acidilobales, and suggests an important ecological role in terrestrial acidic hot springs.</title>
        <authorList>
            <person name="Mardanov A.V."/>
            <person name="Svetlitchnyi V.A."/>
            <person name="Beletsky A.V."/>
            <person name="Prokofeva M.I."/>
            <person name="Bonch-Osmolovskaya E.A."/>
            <person name="Ravin N.V."/>
            <person name="Skryabin K.G."/>
        </authorList>
    </citation>
    <scope>NUCLEOTIDE SEQUENCE [LARGE SCALE GENOMIC DNA]</scope>
    <source>
        <strain evidence="4">DSM 16705 / JCM 18335 / VKM B-2471 / 345-15</strain>
    </source>
</reference>
<name>D9Q2R2_ACIS3</name>
<feature type="binding site" evidence="2">
    <location>
        <position position="171"/>
    </location>
    <ligand>
        <name>Zn(2+)</name>
        <dbReference type="ChEBI" id="CHEBI:29105"/>
    </ligand>
</feature>
<feature type="binding site" evidence="2">
    <location>
        <position position="155"/>
    </location>
    <ligand>
        <name>Zn(2+)</name>
        <dbReference type="ChEBI" id="CHEBI:29105"/>
    </ligand>
</feature>
<comment type="subcellular location">
    <subcellularLocation>
        <location evidence="2">Cytoplasm</location>
    </subcellularLocation>
</comment>
<evidence type="ECO:0000256" key="1">
    <source>
        <dbReference type="ARBA" id="ARBA00022835"/>
    </source>
</evidence>
<dbReference type="AlphaFoldDB" id="D9Q2R2"/>
<dbReference type="Proteomes" id="UP000000346">
    <property type="component" value="Chromosome"/>
</dbReference>
<gene>
    <name evidence="2" type="primary">csl4</name>
    <name evidence="3" type="ordered locus">ASAC_1195</name>
</gene>
<dbReference type="NCBIfam" id="NF034126">
    <property type="entry name" value="PRK09521.1"/>
    <property type="match status" value="1"/>
</dbReference>
<dbReference type="KEGG" id="asc:ASAC_1195"/>